<evidence type="ECO:0000256" key="2">
    <source>
        <dbReference type="SAM" id="MobiDB-lite"/>
    </source>
</evidence>
<dbReference type="SMART" id="SM00241">
    <property type="entry name" value="ZP"/>
    <property type="match status" value="1"/>
</dbReference>
<feature type="transmembrane region" description="Helical" evidence="3">
    <location>
        <begin position="304"/>
        <end position="328"/>
    </location>
</feature>
<dbReference type="PANTHER" id="PTHR22907">
    <property type="entry name" value="GH04558P"/>
    <property type="match status" value="1"/>
</dbReference>
<dbReference type="AlphaFoldDB" id="A0A1I8A1V5"/>
<evidence type="ECO:0000313" key="7">
    <source>
        <dbReference type="WBParaSite" id="L893_g32179.t1"/>
    </source>
</evidence>
<keyword evidence="6" id="KW-1185">Reference proteome</keyword>
<name>A0A1I8A1V5_9BILA</name>
<dbReference type="PANTHER" id="PTHR22907:SF54">
    <property type="entry name" value="GH04558P"/>
    <property type="match status" value="1"/>
</dbReference>
<keyword evidence="3" id="KW-0472">Membrane</keyword>
<keyword evidence="1 4" id="KW-0732">Signal</keyword>
<feature type="chain" id="PRO_5009314175" evidence="4">
    <location>
        <begin position="20"/>
        <end position="488"/>
    </location>
</feature>
<evidence type="ECO:0000259" key="5">
    <source>
        <dbReference type="PROSITE" id="PS51034"/>
    </source>
</evidence>
<reference evidence="7" key="1">
    <citation type="submission" date="2016-11" db="UniProtKB">
        <authorList>
            <consortium name="WormBaseParasite"/>
        </authorList>
    </citation>
    <scope>IDENTIFICATION</scope>
</reference>
<dbReference type="InterPro" id="IPR001507">
    <property type="entry name" value="ZP_dom"/>
</dbReference>
<proteinExistence type="predicted"/>
<feature type="domain" description="ZP" evidence="5">
    <location>
        <begin position="1"/>
        <end position="243"/>
    </location>
</feature>
<feature type="region of interest" description="Disordered" evidence="2">
    <location>
        <begin position="414"/>
        <end position="435"/>
    </location>
</feature>
<dbReference type="InterPro" id="IPR051962">
    <property type="entry name" value="Cuticlin"/>
</dbReference>
<dbReference type="WBParaSite" id="L893_g32179.t1">
    <property type="protein sequence ID" value="L893_g32179.t1"/>
    <property type="gene ID" value="L893_g32179"/>
</dbReference>
<evidence type="ECO:0000256" key="3">
    <source>
        <dbReference type="SAM" id="Phobius"/>
    </source>
</evidence>
<accession>A0A1I8A1V5</accession>
<evidence type="ECO:0000313" key="6">
    <source>
        <dbReference type="Proteomes" id="UP000095287"/>
    </source>
</evidence>
<keyword evidence="3" id="KW-0812">Transmembrane</keyword>
<feature type="signal peptide" evidence="4">
    <location>
        <begin position="1"/>
        <end position="19"/>
    </location>
</feature>
<dbReference type="PROSITE" id="PS51034">
    <property type="entry name" value="ZP_2"/>
    <property type="match status" value="1"/>
</dbReference>
<dbReference type="Proteomes" id="UP000095287">
    <property type="component" value="Unplaced"/>
</dbReference>
<protein>
    <submittedName>
        <fullName evidence="7">ZP domain-containing protein</fullName>
    </submittedName>
</protein>
<keyword evidence="3" id="KW-1133">Transmembrane helix</keyword>
<evidence type="ECO:0000256" key="4">
    <source>
        <dbReference type="SAM" id="SignalP"/>
    </source>
</evidence>
<evidence type="ECO:0000256" key="1">
    <source>
        <dbReference type="ARBA" id="ARBA00022729"/>
    </source>
</evidence>
<sequence length="488" mass="55243">MGNQVHLILVLVLVHNVLATDFATDVKWICDRERVTVVLSTSAPFHGIVHAKDSRLCAQNGTGETNIQWSWSLEDLKNCVLILEQDAVFQISCAPTADSEVEFSNDDFNTSSIEYTLRVPDSFRIYLEREEQEVDEILYGSSCFLKLQLLNDKQDGFGVRYKVKKCQAVAQDLTVVALTDDKGCPTSPSVMSAFQYDNGIATAKLPSMFRFPDDEALRIDCTVSTCSAPHMCKHFCDGAQDEPIKDLEVDETENLLTDTEKPGSTTAVASTSVKVVDRRQADLRRGAFEDQPDSSCQLSKELIILYRMCLCLCFLFVGGCLLNVGLCVKRCSKKKRRQKSSSLPASETNEFWIESVDFDNPRTEFKISQPEPHLPFRENDDRRKFKISQPEPHLPFRENDDRRSSFASYASFKKNNRSNQYGPTSVHRTDSHSPNDDVVFRISNNEFFGRTFHSNPVSVYSNSPDQMKHLSVISNDSIRSKRELHSLH</sequence>
<feature type="region of interest" description="Disordered" evidence="2">
    <location>
        <begin position="367"/>
        <end position="402"/>
    </location>
</feature>
<organism evidence="6 7">
    <name type="scientific">Steinernema glaseri</name>
    <dbReference type="NCBI Taxonomy" id="37863"/>
    <lineage>
        <taxon>Eukaryota</taxon>
        <taxon>Metazoa</taxon>
        <taxon>Ecdysozoa</taxon>
        <taxon>Nematoda</taxon>
        <taxon>Chromadorea</taxon>
        <taxon>Rhabditida</taxon>
        <taxon>Tylenchina</taxon>
        <taxon>Panagrolaimomorpha</taxon>
        <taxon>Strongyloidoidea</taxon>
        <taxon>Steinernematidae</taxon>
        <taxon>Steinernema</taxon>
    </lineage>
</organism>
<feature type="compositionally biased region" description="Basic and acidic residues" evidence="2">
    <location>
        <begin position="374"/>
        <end position="383"/>
    </location>
</feature>